<dbReference type="Proteomes" id="UP001476583">
    <property type="component" value="Chromosome"/>
</dbReference>
<evidence type="ECO:0000313" key="2">
    <source>
        <dbReference type="Proteomes" id="UP001476583"/>
    </source>
</evidence>
<dbReference type="Gene3D" id="1.25.40.10">
    <property type="entry name" value="Tetratricopeptide repeat domain"/>
    <property type="match status" value="1"/>
</dbReference>
<dbReference type="EMBL" id="CP148074">
    <property type="protein sequence ID" value="WXL27913.1"/>
    <property type="molecule type" value="Genomic_DNA"/>
</dbReference>
<reference evidence="1 2" key="1">
    <citation type="submission" date="2024-03" db="EMBL/GenBank/DDBJ databases">
        <title>Complete genome of BD2.</title>
        <authorList>
            <person name="Cao G."/>
        </authorList>
    </citation>
    <scope>NUCLEOTIDE SEQUENCE [LARGE SCALE GENOMIC DNA]</scope>
    <source>
        <strain evidence="1 2">BD2</strain>
    </source>
</reference>
<protein>
    <submittedName>
        <fullName evidence="1">Uncharacterized protein</fullName>
    </submittedName>
</protein>
<gene>
    <name evidence="1" type="ORF">WG219_10875</name>
</gene>
<dbReference type="InterPro" id="IPR011990">
    <property type="entry name" value="TPR-like_helical_dom_sf"/>
</dbReference>
<name>A0ABZ2RLM4_ECTME</name>
<dbReference type="SUPFAM" id="SSF48452">
    <property type="entry name" value="TPR-like"/>
    <property type="match status" value="1"/>
</dbReference>
<proteinExistence type="predicted"/>
<evidence type="ECO:0000313" key="1">
    <source>
        <dbReference type="EMBL" id="WXL27913.1"/>
    </source>
</evidence>
<sequence length="386" mass="43727">MADSWAAVMGYDGITVRTILLRTVLMSDNHLTLAKRFWVDDLPGASVTGSRLSNLLETVSHGKSLTALGLRFLTENGLKSLAQFVAGDISESQFLQLAPIEQSYRVAAALERQKTVDQQRQVEREEAEARHAAMMARLHAERLQRESDPKYIARQRNRELRERYGVDDFVDESDFRQLMAILRKLDGAKRLSEEDAVWLKSEGREYATEEILHAHNRLEANYYLGEFRKAGDIWQLVNASGHLRKCDASQEAHDLLNKIQDGALKQAKLKSAVRTTHGGVMRDLGRYNDALQLADEAHRLLPNSFRPCTLLGALNIELGHIALGHDWYSKAEERGAKPGSIESEIRSLLGRMPHEKRDSVIGQLLSIDPVQYSWLRKKPAAKDRRR</sequence>
<organism evidence="1 2">
    <name type="scientific">Ectopseudomonas mendocina</name>
    <name type="common">Pseudomonas mendocina</name>
    <dbReference type="NCBI Taxonomy" id="300"/>
    <lineage>
        <taxon>Bacteria</taxon>
        <taxon>Pseudomonadati</taxon>
        <taxon>Pseudomonadota</taxon>
        <taxon>Gammaproteobacteria</taxon>
        <taxon>Pseudomonadales</taxon>
        <taxon>Pseudomonadaceae</taxon>
        <taxon>Ectopseudomonas</taxon>
    </lineage>
</organism>
<accession>A0ABZ2RLM4</accession>
<keyword evidence="2" id="KW-1185">Reference proteome</keyword>